<dbReference type="OrthoDB" id="7857195at2759"/>
<name>B4JBC8_DROGR</name>
<feature type="region of interest" description="Disordered" evidence="1">
    <location>
        <begin position="156"/>
        <end position="177"/>
    </location>
</feature>
<dbReference type="EMBL" id="CH916368">
    <property type="protein sequence ID" value="EDW02933.1"/>
    <property type="molecule type" value="Genomic_DNA"/>
</dbReference>
<dbReference type="InParanoid" id="B4JBC8"/>
<sequence>METTNTSLLPYVLDILSRQNDYCTTIDAICEKMHNMIPENRLIPFGDLRGAVEFAVNLGVNLGLLTLSDKRLRVPFNFRGKHNKKQTQTAERKAKKVQKKGHHLAKSVRCLFLSKHKNVLSLFLPLQILRRLPVFKQMKKFPLKNRPAVRAKCAVQRPKTQVTRGNRRNSGKTRTYR</sequence>
<proteinExistence type="predicted"/>
<dbReference type="Proteomes" id="UP000001070">
    <property type="component" value="Unassembled WGS sequence"/>
</dbReference>
<feature type="compositionally biased region" description="Basic residues" evidence="1">
    <location>
        <begin position="165"/>
        <end position="177"/>
    </location>
</feature>
<dbReference type="AlphaFoldDB" id="B4JBC8"/>
<evidence type="ECO:0000313" key="2">
    <source>
        <dbReference type="EMBL" id="EDW02933.1"/>
    </source>
</evidence>
<evidence type="ECO:0000313" key="3">
    <source>
        <dbReference type="Proteomes" id="UP000001070"/>
    </source>
</evidence>
<keyword evidence="3" id="KW-1185">Reference proteome</keyword>
<dbReference type="eggNOG" id="ENOG502T97P">
    <property type="taxonomic scope" value="Eukaryota"/>
</dbReference>
<protein>
    <submittedName>
        <fullName evidence="2">GH17252</fullName>
    </submittedName>
</protein>
<dbReference type="PhylomeDB" id="B4JBC8"/>
<reference evidence="2 3" key="1">
    <citation type="journal article" date="2007" name="Nature">
        <title>Evolution of genes and genomes on the Drosophila phylogeny.</title>
        <authorList>
            <consortium name="Drosophila 12 Genomes Consortium"/>
            <person name="Clark A.G."/>
            <person name="Eisen M.B."/>
            <person name="Smith D.R."/>
            <person name="Bergman C.M."/>
            <person name="Oliver B."/>
            <person name="Markow T.A."/>
            <person name="Kaufman T.C."/>
            <person name="Kellis M."/>
            <person name="Gelbart W."/>
            <person name="Iyer V.N."/>
            <person name="Pollard D.A."/>
            <person name="Sackton T.B."/>
            <person name="Larracuente A.M."/>
            <person name="Singh N.D."/>
            <person name="Abad J.P."/>
            <person name="Abt D.N."/>
            <person name="Adryan B."/>
            <person name="Aguade M."/>
            <person name="Akashi H."/>
            <person name="Anderson W.W."/>
            <person name="Aquadro C.F."/>
            <person name="Ardell D.H."/>
            <person name="Arguello R."/>
            <person name="Artieri C.G."/>
            <person name="Barbash D.A."/>
            <person name="Barker D."/>
            <person name="Barsanti P."/>
            <person name="Batterham P."/>
            <person name="Batzoglou S."/>
            <person name="Begun D."/>
            <person name="Bhutkar A."/>
            <person name="Blanco E."/>
            <person name="Bosak S.A."/>
            <person name="Bradley R.K."/>
            <person name="Brand A.D."/>
            <person name="Brent M.R."/>
            <person name="Brooks A.N."/>
            <person name="Brown R.H."/>
            <person name="Butlin R.K."/>
            <person name="Caggese C."/>
            <person name="Calvi B.R."/>
            <person name="Bernardo de Carvalho A."/>
            <person name="Caspi A."/>
            <person name="Castrezana S."/>
            <person name="Celniker S.E."/>
            <person name="Chang J.L."/>
            <person name="Chapple C."/>
            <person name="Chatterji S."/>
            <person name="Chinwalla A."/>
            <person name="Civetta A."/>
            <person name="Clifton S.W."/>
            <person name="Comeron J.M."/>
            <person name="Costello J.C."/>
            <person name="Coyne J.A."/>
            <person name="Daub J."/>
            <person name="David R.G."/>
            <person name="Delcher A.L."/>
            <person name="Delehaunty K."/>
            <person name="Do C.B."/>
            <person name="Ebling H."/>
            <person name="Edwards K."/>
            <person name="Eickbush T."/>
            <person name="Evans J.D."/>
            <person name="Filipski A."/>
            <person name="Findeiss S."/>
            <person name="Freyhult E."/>
            <person name="Fulton L."/>
            <person name="Fulton R."/>
            <person name="Garcia A.C."/>
            <person name="Gardiner A."/>
            <person name="Garfield D.A."/>
            <person name="Garvin B.E."/>
            <person name="Gibson G."/>
            <person name="Gilbert D."/>
            <person name="Gnerre S."/>
            <person name="Godfrey J."/>
            <person name="Good R."/>
            <person name="Gotea V."/>
            <person name="Gravely B."/>
            <person name="Greenberg A.J."/>
            <person name="Griffiths-Jones S."/>
            <person name="Gross S."/>
            <person name="Guigo R."/>
            <person name="Gustafson E.A."/>
            <person name="Haerty W."/>
            <person name="Hahn M.W."/>
            <person name="Halligan D.L."/>
            <person name="Halpern A.L."/>
            <person name="Halter G.M."/>
            <person name="Han M.V."/>
            <person name="Heger A."/>
            <person name="Hillier L."/>
            <person name="Hinrichs A.S."/>
            <person name="Holmes I."/>
            <person name="Hoskins R.A."/>
            <person name="Hubisz M.J."/>
            <person name="Hultmark D."/>
            <person name="Huntley M.A."/>
            <person name="Jaffe D.B."/>
            <person name="Jagadeeshan S."/>
            <person name="Jeck W.R."/>
            <person name="Johnson J."/>
            <person name="Jones C.D."/>
            <person name="Jordan W.C."/>
            <person name="Karpen G.H."/>
            <person name="Kataoka E."/>
            <person name="Keightley P.D."/>
            <person name="Kheradpour P."/>
            <person name="Kirkness E.F."/>
            <person name="Koerich L.B."/>
            <person name="Kristiansen K."/>
            <person name="Kudrna D."/>
            <person name="Kulathinal R.J."/>
            <person name="Kumar S."/>
            <person name="Kwok R."/>
            <person name="Lander E."/>
            <person name="Langley C.H."/>
            <person name="Lapoint R."/>
            <person name="Lazzaro B.P."/>
            <person name="Lee S.J."/>
            <person name="Levesque L."/>
            <person name="Li R."/>
            <person name="Lin C.F."/>
            <person name="Lin M.F."/>
            <person name="Lindblad-Toh K."/>
            <person name="Llopart A."/>
            <person name="Long M."/>
            <person name="Low L."/>
            <person name="Lozovsky E."/>
            <person name="Lu J."/>
            <person name="Luo M."/>
            <person name="Machado C.A."/>
            <person name="Makalowski W."/>
            <person name="Marzo M."/>
            <person name="Matsuda M."/>
            <person name="Matzkin L."/>
            <person name="McAllister B."/>
            <person name="McBride C.S."/>
            <person name="McKernan B."/>
            <person name="McKernan K."/>
            <person name="Mendez-Lago M."/>
            <person name="Minx P."/>
            <person name="Mollenhauer M.U."/>
            <person name="Montooth K."/>
            <person name="Mount S.M."/>
            <person name="Mu X."/>
            <person name="Myers E."/>
            <person name="Negre B."/>
            <person name="Newfeld S."/>
            <person name="Nielsen R."/>
            <person name="Noor M.A."/>
            <person name="O'Grady P."/>
            <person name="Pachter L."/>
            <person name="Papaceit M."/>
            <person name="Parisi M.J."/>
            <person name="Parisi M."/>
            <person name="Parts L."/>
            <person name="Pedersen J.S."/>
            <person name="Pesole G."/>
            <person name="Phillippy A.M."/>
            <person name="Ponting C.P."/>
            <person name="Pop M."/>
            <person name="Porcelli D."/>
            <person name="Powell J.R."/>
            <person name="Prohaska S."/>
            <person name="Pruitt K."/>
            <person name="Puig M."/>
            <person name="Quesneville H."/>
            <person name="Ram K.R."/>
            <person name="Rand D."/>
            <person name="Rasmussen M.D."/>
            <person name="Reed L.K."/>
            <person name="Reenan R."/>
            <person name="Reily A."/>
            <person name="Remington K.A."/>
            <person name="Rieger T.T."/>
            <person name="Ritchie M.G."/>
            <person name="Robin C."/>
            <person name="Rogers Y.H."/>
            <person name="Rohde C."/>
            <person name="Rozas J."/>
            <person name="Rubenfield M.J."/>
            <person name="Ruiz A."/>
            <person name="Russo S."/>
            <person name="Salzberg S.L."/>
            <person name="Sanchez-Gracia A."/>
            <person name="Saranga D.J."/>
            <person name="Sato H."/>
            <person name="Schaeffer S.W."/>
            <person name="Schatz M.C."/>
            <person name="Schlenke T."/>
            <person name="Schwartz R."/>
            <person name="Segarra C."/>
            <person name="Singh R.S."/>
            <person name="Sirot L."/>
            <person name="Sirota M."/>
            <person name="Sisneros N.B."/>
            <person name="Smith C.D."/>
            <person name="Smith T.F."/>
            <person name="Spieth J."/>
            <person name="Stage D.E."/>
            <person name="Stark A."/>
            <person name="Stephan W."/>
            <person name="Strausberg R.L."/>
            <person name="Strempel S."/>
            <person name="Sturgill D."/>
            <person name="Sutton G."/>
            <person name="Sutton G.G."/>
            <person name="Tao W."/>
            <person name="Teichmann S."/>
            <person name="Tobari Y.N."/>
            <person name="Tomimura Y."/>
            <person name="Tsolas J.M."/>
            <person name="Valente V.L."/>
            <person name="Venter E."/>
            <person name="Venter J.C."/>
            <person name="Vicario S."/>
            <person name="Vieira F.G."/>
            <person name="Vilella A.J."/>
            <person name="Villasante A."/>
            <person name="Walenz B."/>
            <person name="Wang J."/>
            <person name="Wasserman M."/>
            <person name="Watts T."/>
            <person name="Wilson D."/>
            <person name="Wilson R.K."/>
            <person name="Wing R.A."/>
            <person name="Wolfner M.F."/>
            <person name="Wong A."/>
            <person name="Wong G.K."/>
            <person name="Wu C.I."/>
            <person name="Wu G."/>
            <person name="Yamamoto D."/>
            <person name="Yang H.P."/>
            <person name="Yang S.P."/>
            <person name="Yorke J.A."/>
            <person name="Yoshida K."/>
            <person name="Zdobnov E."/>
            <person name="Zhang P."/>
            <person name="Zhang Y."/>
            <person name="Zimin A.V."/>
            <person name="Baldwin J."/>
            <person name="Abdouelleil A."/>
            <person name="Abdulkadir J."/>
            <person name="Abebe A."/>
            <person name="Abera B."/>
            <person name="Abreu J."/>
            <person name="Acer S.C."/>
            <person name="Aftuck L."/>
            <person name="Alexander A."/>
            <person name="An P."/>
            <person name="Anderson E."/>
            <person name="Anderson S."/>
            <person name="Arachi H."/>
            <person name="Azer M."/>
            <person name="Bachantsang P."/>
            <person name="Barry A."/>
            <person name="Bayul T."/>
            <person name="Berlin A."/>
            <person name="Bessette D."/>
            <person name="Bloom T."/>
            <person name="Blye J."/>
            <person name="Boguslavskiy L."/>
            <person name="Bonnet C."/>
            <person name="Boukhgalter B."/>
            <person name="Bourzgui I."/>
            <person name="Brown A."/>
            <person name="Cahill P."/>
            <person name="Channer S."/>
            <person name="Cheshatsang Y."/>
            <person name="Chuda L."/>
            <person name="Citroen M."/>
            <person name="Collymore A."/>
            <person name="Cooke P."/>
            <person name="Costello M."/>
            <person name="D'Aco K."/>
            <person name="Daza R."/>
            <person name="De Haan G."/>
            <person name="DeGray S."/>
            <person name="DeMaso C."/>
            <person name="Dhargay N."/>
            <person name="Dooley K."/>
            <person name="Dooley E."/>
            <person name="Doricent M."/>
            <person name="Dorje P."/>
            <person name="Dorjee K."/>
            <person name="Dupes A."/>
            <person name="Elong R."/>
            <person name="Falk J."/>
            <person name="Farina A."/>
            <person name="Faro S."/>
            <person name="Ferguson D."/>
            <person name="Fisher S."/>
            <person name="Foley C.D."/>
            <person name="Franke A."/>
            <person name="Friedrich D."/>
            <person name="Gadbois L."/>
            <person name="Gearin G."/>
            <person name="Gearin C.R."/>
            <person name="Giannoukos G."/>
            <person name="Goode T."/>
            <person name="Graham J."/>
            <person name="Grandbois E."/>
            <person name="Grewal S."/>
            <person name="Gyaltsen K."/>
            <person name="Hafez N."/>
            <person name="Hagos B."/>
            <person name="Hall J."/>
            <person name="Henson C."/>
            <person name="Hollinger A."/>
            <person name="Honan T."/>
            <person name="Huard M.D."/>
            <person name="Hughes L."/>
            <person name="Hurhula B."/>
            <person name="Husby M.E."/>
            <person name="Kamat A."/>
            <person name="Kanga B."/>
            <person name="Kashin S."/>
            <person name="Khazanovich D."/>
            <person name="Kisner P."/>
            <person name="Lance K."/>
            <person name="Lara M."/>
            <person name="Lee W."/>
            <person name="Lennon N."/>
            <person name="Letendre F."/>
            <person name="LeVine R."/>
            <person name="Lipovsky A."/>
            <person name="Liu X."/>
            <person name="Liu J."/>
            <person name="Liu S."/>
            <person name="Lokyitsang T."/>
            <person name="Lokyitsang Y."/>
            <person name="Lubonja R."/>
            <person name="Lui A."/>
            <person name="MacDonald P."/>
            <person name="Magnisalis V."/>
            <person name="Maru K."/>
            <person name="Matthews C."/>
            <person name="McCusker W."/>
            <person name="McDonough S."/>
            <person name="Mehta T."/>
            <person name="Meldrim J."/>
            <person name="Meneus L."/>
            <person name="Mihai O."/>
            <person name="Mihalev A."/>
            <person name="Mihova T."/>
            <person name="Mittelman R."/>
            <person name="Mlenga V."/>
            <person name="Montmayeur A."/>
            <person name="Mulrain L."/>
            <person name="Navidi A."/>
            <person name="Naylor J."/>
            <person name="Negash T."/>
            <person name="Nguyen T."/>
            <person name="Nguyen N."/>
            <person name="Nicol R."/>
            <person name="Norbu C."/>
            <person name="Norbu N."/>
            <person name="Novod N."/>
            <person name="O'Neill B."/>
            <person name="Osman S."/>
            <person name="Markiewicz E."/>
            <person name="Oyono O.L."/>
            <person name="Patti C."/>
            <person name="Phunkhang P."/>
            <person name="Pierre F."/>
            <person name="Priest M."/>
            <person name="Raghuraman S."/>
            <person name="Rege F."/>
            <person name="Reyes R."/>
            <person name="Rise C."/>
            <person name="Rogov P."/>
            <person name="Ross K."/>
            <person name="Ryan E."/>
            <person name="Settipalli S."/>
            <person name="Shea T."/>
            <person name="Sherpa N."/>
            <person name="Shi L."/>
            <person name="Shih D."/>
            <person name="Sparrow T."/>
            <person name="Spaulding J."/>
            <person name="Stalker J."/>
            <person name="Stange-Thomann N."/>
            <person name="Stavropoulos S."/>
            <person name="Stone C."/>
            <person name="Strader C."/>
            <person name="Tesfaye S."/>
            <person name="Thomson T."/>
            <person name="Thoulutsang Y."/>
            <person name="Thoulutsang D."/>
            <person name="Topham K."/>
            <person name="Topping I."/>
            <person name="Tsamla T."/>
            <person name="Vassiliev H."/>
            <person name="Vo A."/>
            <person name="Wangchuk T."/>
            <person name="Wangdi T."/>
            <person name="Weiand M."/>
            <person name="Wilkinson J."/>
            <person name="Wilson A."/>
            <person name="Yadav S."/>
            <person name="Young G."/>
            <person name="Yu Q."/>
            <person name="Zembek L."/>
            <person name="Zhong D."/>
            <person name="Zimmer A."/>
            <person name="Zwirko Z."/>
            <person name="Jaffe D.B."/>
            <person name="Alvarez P."/>
            <person name="Brockman W."/>
            <person name="Butler J."/>
            <person name="Chin C."/>
            <person name="Gnerre S."/>
            <person name="Grabherr M."/>
            <person name="Kleber M."/>
            <person name="Mauceli E."/>
            <person name="MacCallum I."/>
        </authorList>
    </citation>
    <scope>NUCLEOTIDE SEQUENCE [LARGE SCALE GENOMIC DNA]</scope>
    <source>
        <strain evidence="3">Tucson 15287-2541.00</strain>
    </source>
</reference>
<dbReference type="HOGENOM" id="CLU_1519425_0_0_1"/>
<organism evidence="3">
    <name type="scientific">Drosophila grimshawi</name>
    <name type="common">Hawaiian fruit fly</name>
    <name type="synonym">Idiomyia grimshawi</name>
    <dbReference type="NCBI Taxonomy" id="7222"/>
    <lineage>
        <taxon>Eukaryota</taxon>
        <taxon>Metazoa</taxon>
        <taxon>Ecdysozoa</taxon>
        <taxon>Arthropoda</taxon>
        <taxon>Hexapoda</taxon>
        <taxon>Insecta</taxon>
        <taxon>Pterygota</taxon>
        <taxon>Neoptera</taxon>
        <taxon>Endopterygota</taxon>
        <taxon>Diptera</taxon>
        <taxon>Brachycera</taxon>
        <taxon>Muscomorpha</taxon>
        <taxon>Ephydroidea</taxon>
        <taxon>Drosophilidae</taxon>
        <taxon>Drosophila</taxon>
        <taxon>Hawaiian Drosophila</taxon>
    </lineage>
</organism>
<accession>B4JBC8</accession>
<gene>
    <name evidence="2" type="primary">Dgri\GH17252</name>
    <name evidence="2" type="ORF">Dgri_GH17252</name>
</gene>
<evidence type="ECO:0000256" key="1">
    <source>
        <dbReference type="SAM" id="MobiDB-lite"/>
    </source>
</evidence>